<dbReference type="InterPro" id="IPR004087">
    <property type="entry name" value="KH_dom"/>
</dbReference>
<evidence type="ECO:0000256" key="6">
    <source>
        <dbReference type="SAM" id="MobiDB-lite"/>
    </source>
</evidence>
<reference evidence="8 9" key="1">
    <citation type="journal article" date="2016" name="Nat. Commun.">
        <title>Thousands of microbial genomes shed light on interconnected biogeochemical processes in an aquifer system.</title>
        <authorList>
            <person name="Anantharaman K."/>
            <person name="Brown C.T."/>
            <person name="Hug L.A."/>
            <person name="Sharon I."/>
            <person name="Castelle C.J."/>
            <person name="Probst A.J."/>
            <person name="Thomas B.C."/>
            <person name="Singh A."/>
            <person name="Wilkins M.J."/>
            <person name="Karaoz U."/>
            <person name="Brodie E.L."/>
            <person name="Williams K.H."/>
            <person name="Hubbard S.S."/>
            <person name="Banfield J.F."/>
        </authorList>
    </citation>
    <scope>NUCLEOTIDE SEQUENCE [LARGE SCALE GENOMIC DNA]</scope>
</reference>
<dbReference type="SUPFAM" id="SSF50249">
    <property type="entry name" value="Nucleic acid-binding proteins"/>
    <property type="match status" value="1"/>
</dbReference>
<dbReference type="CDD" id="cd04472">
    <property type="entry name" value="S1_PNPase"/>
    <property type="match status" value="1"/>
</dbReference>
<accession>A0A1G2FY51</accession>
<evidence type="ECO:0000256" key="2">
    <source>
        <dbReference type="ARBA" id="ARBA00022679"/>
    </source>
</evidence>
<dbReference type="InterPro" id="IPR027408">
    <property type="entry name" value="PNPase/RNase_PH_dom_sf"/>
</dbReference>
<gene>
    <name evidence="5" type="primary">pnp</name>
    <name evidence="8" type="ORF">A2W41_01615</name>
</gene>
<evidence type="ECO:0000313" key="8">
    <source>
        <dbReference type="EMBL" id="OGZ42550.1"/>
    </source>
</evidence>
<dbReference type="PROSITE" id="PS50126">
    <property type="entry name" value="S1"/>
    <property type="match status" value="1"/>
</dbReference>
<organism evidence="8 9">
    <name type="scientific">Candidatus Ryanbacteria bacterium RIFCSPHIGHO2_01_45_13</name>
    <dbReference type="NCBI Taxonomy" id="1802112"/>
    <lineage>
        <taxon>Bacteria</taxon>
        <taxon>Candidatus Ryaniibacteriota</taxon>
    </lineage>
</organism>
<dbReference type="FunFam" id="3.30.1370.10:FF:000001">
    <property type="entry name" value="Polyribonucleotide nucleotidyltransferase"/>
    <property type="match status" value="1"/>
</dbReference>
<name>A0A1G2FY51_9BACT</name>
<dbReference type="SMART" id="SM00322">
    <property type="entry name" value="KH"/>
    <property type="match status" value="1"/>
</dbReference>
<dbReference type="NCBIfam" id="NF008805">
    <property type="entry name" value="PRK11824.1"/>
    <property type="match status" value="1"/>
</dbReference>
<dbReference type="GO" id="GO:0006402">
    <property type="term" value="P:mRNA catabolic process"/>
    <property type="evidence" value="ECO:0007669"/>
    <property type="project" value="UniProtKB-UniRule"/>
</dbReference>
<comment type="catalytic activity">
    <reaction evidence="5">
        <text>RNA(n+1) + phosphate = RNA(n) + a ribonucleoside 5'-diphosphate</text>
        <dbReference type="Rhea" id="RHEA:22096"/>
        <dbReference type="Rhea" id="RHEA-COMP:14527"/>
        <dbReference type="Rhea" id="RHEA-COMP:17342"/>
        <dbReference type="ChEBI" id="CHEBI:43474"/>
        <dbReference type="ChEBI" id="CHEBI:57930"/>
        <dbReference type="ChEBI" id="CHEBI:140395"/>
        <dbReference type="EC" id="2.7.7.8"/>
    </reaction>
</comment>
<dbReference type="AlphaFoldDB" id="A0A1G2FY51"/>
<dbReference type="SUPFAM" id="SSF54211">
    <property type="entry name" value="Ribosomal protein S5 domain 2-like"/>
    <property type="match status" value="2"/>
</dbReference>
<comment type="cofactor">
    <cofactor evidence="5">
        <name>Mg(2+)</name>
        <dbReference type="ChEBI" id="CHEBI:18420"/>
    </cofactor>
</comment>
<dbReference type="Pfam" id="PF03725">
    <property type="entry name" value="RNase_PH_C"/>
    <property type="match status" value="1"/>
</dbReference>
<keyword evidence="2 5" id="KW-0808">Transferase</keyword>
<feature type="binding site" evidence="5">
    <location>
        <position position="488"/>
    </location>
    <ligand>
        <name>Mg(2+)</name>
        <dbReference type="ChEBI" id="CHEBI:18420"/>
    </ligand>
</feature>
<dbReference type="GO" id="GO:0000287">
    <property type="term" value="F:magnesium ion binding"/>
    <property type="evidence" value="ECO:0007669"/>
    <property type="project" value="UniProtKB-UniRule"/>
</dbReference>
<proteinExistence type="inferred from homology"/>
<dbReference type="CDD" id="cd02393">
    <property type="entry name" value="KH-I_PNPase"/>
    <property type="match status" value="1"/>
</dbReference>
<comment type="caution">
    <text evidence="8">The sequence shown here is derived from an EMBL/GenBank/DDBJ whole genome shotgun (WGS) entry which is preliminary data.</text>
</comment>
<evidence type="ECO:0000259" key="7">
    <source>
        <dbReference type="PROSITE" id="PS50126"/>
    </source>
</evidence>
<feature type="binding site" evidence="5">
    <location>
        <position position="494"/>
    </location>
    <ligand>
        <name>Mg(2+)</name>
        <dbReference type="ChEBI" id="CHEBI:18420"/>
    </ligand>
</feature>
<keyword evidence="5" id="KW-0963">Cytoplasm</keyword>
<dbReference type="InterPro" id="IPR036612">
    <property type="entry name" value="KH_dom_type_1_sf"/>
</dbReference>
<evidence type="ECO:0000256" key="5">
    <source>
        <dbReference type="HAMAP-Rule" id="MF_01595"/>
    </source>
</evidence>
<dbReference type="SUPFAM" id="SSF55666">
    <property type="entry name" value="Ribonuclease PH domain 2-like"/>
    <property type="match status" value="2"/>
</dbReference>
<dbReference type="InterPro" id="IPR036345">
    <property type="entry name" value="ExoRNase_PH_dom2_sf"/>
</dbReference>
<dbReference type="SUPFAM" id="SSF54791">
    <property type="entry name" value="Eukaryotic type KH-domain (KH-domain type I)"/>
    <property type="match status" value="1"/>
</dbReference>
<comment type="function">
    <text evidence="5">Involved in mRNA degradation. Catalyzes the phosphorolysis of single-stranded polyribonucleotides processively in the 3'- to 5'-direction.</text>
</comment>
<feature type="domain" description="S1 motif" evidence="7">
    <location>
        <begin position="624"/>
        <end position="692"/>
    </location>
</feature>
<dbReference type="InterPro" id="IPR012162">
    <property type="entry name" value="PNPase"/>
</dbReference>
<dbReference type="InterPro" id="IPR015847">
    <property type="entry name" value="ExoRNase_PH_dom2"/>
</dbReference>
<dbReference type="GO" id="GO:0000175">
    <property type="term" value="F:3'-5'-RNA exonuclease activity"/>
    <property type="evidence" value="ECO:0007669"/>
    <property type="project" value="TreeGrafter"/>
</dbReference>
<evidence type="ECO:0000313" key="9">
    <source>
        <dbReference type="Proteomes" id="UP000176700"/>
    </source>
</evidence>
<protein>
    <recommendedName>
        <fullName evidence="5">Polyribonucleotide nucleotidyltransferase</fullName>
        <ecNumber evidence="5">2.7.7.8</ecNumber>
    </recommendedName>
    <alternativeName>
        <fullName evidence="5">Polynucleotide phosphorylase</fullName>
        <shortName evidence="5">PNPase</shortName>
    </alternativeName>
</protein>
<dbReference type="InterPro" id="IPR004088">
    <property type="entry name" value="KH_dom_type_1"/>
</dbReference>
<dbReference type="EC" id="2.7.7.8" evidence="5"/>
<dbReference type="NCBIfam" id="TIGR03591">
    <property type="entry name" value="polynuc_phos"/>
    <property type="match status" value="1"/>
</dbReference>
<feature type="region of interest" description="Disordered" evidence="6">
    <location>
        <begin position="699"/>
        <end position="726"/>
    </location>
</feature>
<dbReference type="GO" id="GO:0005829">
    <property type="term" value="C:cytosol"/>
    <property type="evidence" value="ECO:0007669"/>
    <property type="project" value="TreeGrafter"/>
</dbReference>
<dbReference type="PANTHER" id="PTHR11252">
    <property type="entry name" value="POLYRIBONUCLEOTIDE NUCLEOTIDYLTRANSFERASE"/>
    <property type="match status" value="1"/>
</dbReference>
<keyword evidence="4 5" id="KW-0694">RNA-binding</keyword>
<dbReference type="Gene3D" id="3.30.230.70">
    <property type="entry name" value="GHMP Kinase, N-terminal domain"/>
    <property type="match status" value="2"/>
</dbReference>
<dbReference type="GO" id="GO:0003723">
    <property type="term" value="F:RNA binding"/>
    <property type="evidence" value="ECO:0007669"/>
    <property type="project" value="UniProtKB-UniRule"/>
</dbReference>
<dbReference type="HAMAP" id="MF_01595">
    <property type="entry name" value="PNPase"/>
    <property type="match status" value="1"/>
</dbReference>
<dbReference type="PANTHER" id="PTHR11252:SF0">
    <property type="entry name" value="POLYRIBONUCLEOTIDE NUCLEOTIDYLTRANSFERASE 1, MITOCHONDRIAL"/>
    <property type="match status" value="1"/>
</dbReference>
<dbReference type="Pfam" id="PF00013">
    <property type="entry name" value="KH_1"/>
    <property type="match status" value="1"/>
</dbReference>
<dbReference type="InterPro" id="IPR012340">
    <property type="entry name" value="NA-bd_OB-fold"/>
</dbReference>
<keyword evidence="3 5" id="KW-0548">Nucleotidyltransferase</keyword>
<keyword evidence="5" id="KW-0479">Metal-binding</keyword>
<dbReference type="InterPro" id="IPR001247">
    <property type="entry name" value="ExoRNase_PH_dom1"/>
</dbReference>
<dbReference type="InterPro" id="IPR020568">
    <property type="entry name" value="Ribosomal_Su5_D2-typ_SF"/>
</dbReference>
<dbReference type="PIRSF" id="PIRSF005499">
    <property type="entry name" value="PNPase"/>
    <property type="match status" value="1"/>
</dbReference>
<keyword evidence="5" id="KW-0460">Magnesium</keyword>
<evidence type="ECO:0000256" key="3">
    <source>
        <dbReference type="ARBA" id="ARBA00022695"/>
    </source>
</evidence>
<dbReference type="Pfam" id="PF00575">
    <property type="entry name" value="S1"/>
    <property type="match status" value="1"/>
</dbReference>
<sequence length="726" mass="80339">MKKKVFETIIGGEKLIAEFSPLATQTNGSVLVRHGETVVLANTVMSKKPNEDATYFPLKVDYEERMYAAGRIPGSRFLRREARPSEEAILVSRFIDRSIRPLFDQRMRYDIQVVVMTLSVDKKNDPDMAAMFGATLALAASDIPWGGPVGTVRVAKNGQGFIINPTYEERETADYELIVSGKENKINMIEGKSKGATERTMLDGIEHASREIGKLVEFQKHIVSEIGKEKQIPQIHKIPKELESLFTKTITPRVEEIFAEPRDKKIFYELVEDIRSEWEKGALTAFPDTPNDVISDMFESALDKTTHNTILQKRKRPDGRATDEIRTIYAEAGILPRTHGSGLFFRGDTHILSVATLGSPSDEQLIDTIGVKTSKRFMHHYNFPPFSVGEIKAMHGPGRREIGHGVLAEKALETVIPSKESFPYAIRIVSETLSSNGSSSMGSVCAGSLALMDAGIPISEPVAGVAMGLVMNTKGEHCVLTDIQGPEDHYGDMDCKIAGTRNHVTAMQMDVKIEGVAIEILEETFIQAKHARETILDDMLKALPAPRETLSPHAPRILKVVINVDKIGDVIGPGGKTINRIVEETGAKIDIEQDGTIYVFSEKKESAEKAAEKIRQLTREFSAGEVCEGKVTRIFQFGAMVEIGPNREGLVHISELAPYRVEKVTDIVNIGDAVTVKVIGIDELGRINLSIKALNSPANKNENRFHKDNKTHVAGSREKSRREFSK</sequence>
<dbReference type="Pfam" id="PF01138">
    <property type="entry name" value="RNase_PH"/>
    <property type="match status" value="2"/>
</dbReference>
<comment type="similarity">
    <text evidence="1 5">Belongs to the polyribonucleotide nucleotidyltransferase family.</text>
</comment>
<dbReference type="GO" id="GO:0004654">
    <property type="term" value="F:polyribonucleotide nucleotidyltransferase activity"/>
    <property type="evidence" value="ECO:0007669"/>
    <property type="project" value="UniProtKB-UniRule"/>
</dbReference>
<dbReference type="FunFam" id="3.30.230.70:FF:000001">
    <property type="entry name" value="Polyribonucleotide nucleotidyltransferase"/>
    <property type="match status" value="1"/>
</dbReference>
<dbReference type="CDD" id="cd11364">
    <property type="entry name" value="RNase_PH_PNPase_2"/>
    <property type="match status" value="1"/>
</dbReference>
<feature type="compositionally biased region" description="Basic and acidic residues" evidence="6">
    <location>
        <begin position="701"/>
        <end position="726"/>
    </location>
</feature>
<dbReference type="InterPro" id="IPR003029">
    <property type="entry name" value="S1_domain"/>
</dbReference>
<dbReference type="EMBL" id="MHNI01000016">
    <property type="protein sequence ID" value="OGZ42550.1"/>
    <property type="molecule type" value="Genomic_DNA"/>
</dbReference>
<comment type="subcellular location">
    <subcellularLocation>
        <location evidence="5">Cytoplasm</location>
    </subcellularLocation>
</comment>
<dbReference type="Gene3D" id="2.40.50.140">
    <property type="entry name" value="Nucleic acid-binding proteins"/>
    <property type="match status" value="1"/>
</dbReference>
<evidence type="ECO:0000256" key="1">
    <source>
        <dbReference type="ARBA" id="ARBA00007404"/>
    </source>
</evidence>
<evidence type="ECO:0000256" key="4">
    <source>
        <dbReference type="ARBA" id="ARBA00022884"/>
    </source>
</evidence>
<dbReference type="Proteomes" id="UP000176700">
    <property type="component" value="Unassembled WGS sequence"/>
</dbReference>
<dbReference type="PROSITE" id="PS50084">
    <property type="entry name" value="KH_TYPE_1"/>
    <property type="match status" value="1"/>
</dbReference>
<dbReference type="Gene3D" id="3.30.1370.10">
    <property type="entry name" value="K Homology domain, type 1"/>
    <property type="match status" value="1"/>
</dbReference>
<dbReference type="SMART" id="SM00316">
    <property type="entry name" value="S1"/>
    <property type="match status" value="1"/>
</dbReference>